<reference evidence="2" key="1">
    <citation type="submission" date="2021-02" db="EMBL/GenBank/DDBJ databases">
        <title>First Annotated Genome of the Yellow-green Alga Tribonema minus.</title>
        <authorList>
            <person name="Mahan K.M."/>
        </authorList>
    </citation>
    <scope>NUCLEOTIDE SEQUENCE</scope>
    <source>
        <strain evidence="2">UTEX B ZZ1240</strain>
    </source>
</reference>
<dbReference type="PANTHER" id="PTHR12093:SF10">
    <property type="entry name" value="MEMBRANE-ASSOCIATED PROTEIN HEM"/>
    <property type="match status" value="1"/>
</dbReference>
<dbReference type="GO" id="GO:0030031">
    <property type="term" value="P:cell projection assembly"/>
    <property type="evidence" value="ECO:0007669"/>
    <property type="project" value="TreeGrafter"/>
</dbReference>
<accession>A0A836CNH1</accession>
<protein>
    <submittedName>
        <fullName evidence="2">Membrane-associated apoptosis protein-domain-containing protein</fullName>
    </submittedName>
</protein>
<evidence type="ECO:0000256" key="1">
    <source>
        <dbReference type="ARBA" id="ARBA00037947"/>
    </source>
</evidence>
<organism evidence="2 3">
    <name type="scientific">Tribonema minus</name>
    <dbReference type="NCBI Taxonomy" id="303371"/>
    <lineage>
        <taxon>Eukaryota</taxon>
        <taxon>Sar</taxon>
        <taxon>Stramenopiles</taxon>
        <taxon>Ochrophyta</taxon>
        <taxon>PX clade</taxon>
        <taxon>Xanthophyceae</taxon>
        <taxon>Tribonematales</taxon>
        <taxon>Tribonemataceae</taxon>
        <taxon>Tribonema</taxon>
    </lineage>
</organism>
<dbReference type="OrthoDB" id="548214at2759"/>
<name>A0A836CNH1_9STRA</name>
<dbReference type="Proteomes" id="UP000664859">
    <property type="component" value="Unassembled WGS sequence"/>
</dbReference>
<keyword evidence="3" id="KW-1185">Reference proteome</keyword>
<evidence type="ECO:0000313" key="2">
    <source>
        <dbReference type="EMBL" id="KAG5192927.1"/>
    </source>
</evidence>
<proteinExistence type="inferred from homology"/>
<dbReference type="GO" id="GO:0030866">
    <property type="term" value="P:cortical actin cytoskeleton organization"/>
    <property type="evidence" value="ECO:0007669"/>
    <property type="project" value="TreeGrafter"/>
</dbReference>
<dbReference type="GO" id="GO:0031209">
    <property type="term" value="C:SCAR complex"/>
    <property type="evidence" value="ECO:0007669"/>
    <property type="project" value="TreeGrafter"/>
</dbReference>
<sequence>MEAEAAAKTVGRCRTLRRYCDGMMARLLYINTNALSPNGCKRPLCLQSSDYASKMKKKLESSFPDAPDICKNPQFDITAGQMIGQLQDIYDCFEEVAELREGMLETLRDVSGCRNGATPHLKMDLTPTLLGNFMGLLTSFTKLHVVISRVDERKAALGLYFAAAAAARRRAEPAWPAVAALVAASDDPVHAAAAALGGAAHAPLHACALACLGEVSDAVALALDPERLRAISALSALAGGAAALALPAAAPLGPRAPTVPLHFAIARGAQYAEWVLYTGLALPAAVFNSAPAQELFVTVASEALVVDVVRGAAPLAVHAELERLAAWFPPKGAALPLLGKMKFKEYVKELRKAAAAASGVQQRRRRVYLAGELQELKLVVRRAPGLLGPKFPVVFAALAMARAETLCYWRHRGQVASKKDKDASQFDDALASALIGAADAVHGLVVKHAAAVRRYYAEYLRGAHAHALAPLIAAACANPDVTAKLGQGMTATLAGLLRHFEFDVTAVAGDAAEFRWDCDRLVGALADPSAHLLRAGEVEALLRRLSTVRLHSQLVDALPSMLSLHVELRDAWWHLGAVRDDFSTCLYGSDPSMGRYALAYLYALAAAQRSAVPECPEELSIIGGGSAQECESMADEVAARVEQLLGLLVRETQALEQRASPAEAFTRYVCMRKEERTASGLRCRYERLQVAATKARKGMAVAPVEEPLPGSESSGTAHDKVQSLVAYRRSLAAILEGLESVDRGDGPLSMGILAYDRLIVPREFVRRRVEAFFRGYLRRATVYETCIERPSVALDAVTRCVGVMQLFVCGVRESEMKACIETCIERPSIALDAVTRCVGVMQSALAGAGLDVDGMVRRVLLDECSQWTRTSDADAAAAPAAPQHRTVLDSFVLYYVYMLKRMSPEGDLGLGAVYVAAREGFVCTPSAPKSAAPIDLYMDKQELRAFCALFGGGGARALEQALQTCLFCNGSRHVCTLTRCTTTTTSQRAQAMLGLVSGRVREIQQLLSSMAPALSRFKDAHDRGGGQGWDEALRSLAPLEKLLQHSIAIGTALTLRRLLREALSEVCSKSMPGVHATAAAAAAMLDAGIAAGNGAPCGDVGAFVSLASDLGVALASGDFGLETALSEAAQSGAGVWPLLPYAYAAIFAADAWKCCRFVSALEGFERGEHMAVPAMTALFAALLGPGDAAAVAALRAYADCAALTLLRMKLGARALYREWRFPEMLAFLDRFVEECDAVDRSAVEGLVPYALTHAAYLEMGRAGVA</sequence>
<dbReference type="GO" id="GO:0016477">
    <property type="term" value="P:cell migration"/>
    <property type="evidence" value="ECO:0007669"/>
    <property type="project" value="TreeGrafter"/>
</dbReference>
<dbReference type="EMBL" id="JAFCMP010000001">
    <property type="protein sequence ID" value="KAG5192927.1"/>
    <property type="molecule type" value="Genomic_DNA"/>
</dbReference>
<dbReference type="AlphaFoldDB" id="A0A836CNH1"/>
<dbReference type="Pfam" id="PF09735">
    <property type="entry name" value="Nckap1"/>
    <property type="match status" value="2"/>
</dbReference>
<gene>
    <name evidence="2" type="ORF">JKP88DRAFT_260820</name>
</gene>
<dbReference type="PANTHER" id="PTHR12093">
    <property type="entry name" value="NCK-ASSOCIATED PROTEIN 1"/>
    <property type="match status" value="1"/>
</dbReference>
<comment type="similarity">
    <text evidence="1">Belongs to the HEM-1/HEM-2 family.</text>
</comment>
<dbReference type="InterPro" id="IPR019137">
    <property type="entry name" value="Nck-associated_protein-1"/>
</dbReference>
<evidence type="ECO:0000313" key="3">
    <source>
        <dbReference type="Proteomes" id="UP000664859"/>
    </source>
</evidence>
<dbReference type="GO" id="GO:0000902">
    <property type="term" value="P:cell morphogenesis"/>
    <property type="evidence" value="ECO:0007669"/>
    <property type="project" value="TreeGrafter"/>
</dbReference>
<comment type="caution">
    <text evidence="2">The sequence shown here is derived from an EMBL/GenBank/DDBJ whole genome shotgun (WGS) entry which is preliminary data.</text>
</comment>